<comment type="caution">
    <text evidence="10">The sequence shown here is derived from an EMBL/GenBank/DDBJ whole genome shotgun (WGS) entry which is preliminary data.</text>
</comment>
<evidence type="ECO:0000256" key="1">
    <source>
        <dbReference type="ARBA" id="ARBA00004141"/>
    </source>
</evidence>
<gene>
    <name evidence="10" type="ORF">CU097_002643</name>
</gene>
<feature type="signal peptide" evidence="7">
    <location>
        <begin position="1"/>
        <end position="24"/>
    </location>
</feature>
<evidence type="ECO:0000256" key="2">
    <source>
        <dbReference type="ARBA" id="ARBA00022692"/>
    </source>
</evidence>
<feature type="domain" description="FZ" evidence="8">
    <location>
        <begin position="41"/>
        <end position="165"/>
    </location>
</feature>
<dbReference type="GO" id="GO:0007166">
    <property type="term" value="P:cell surface receptor signaling pathway"/>
    <property type="evidence" value="ECO:0007669"/>
    <property type="project" value="InterPro"/>
</dbReference>
<keyword evidence="2 6" id="KW-0812">Transmembrane</keyword>
<evidence type="ECO:0000256" key="4">
    <source>
        <dbReference type="ARBA" id="ARBA00023136"/>
    </source>
</evidence>
<dbReference type="GO" id="GO:0016020">
    <property type="term" value="C:membrane"/>
    <property type="evidence" value="ECO:0007669"/>
    <property type="project" value="UniProtKB-SubCell"/>
</dbReference>
<keyword evidence="3 6" id="KW-1133">Transmembrane helix</keyword>
<comment type="subcellular location">
    <subcellularLocation>
        <location evidence="1">Membrane</location>
        <topology evidence="1">Multi-pass membrane protein</topology>
    </subcellularLocation>
</comment>
<evidence type="ECO:0000256" key="5">
    <source>
        <dbReference type="ARBA" id="ARBA00023157"/>
    </source>
</evidence>
<dbReference type="InterPro" id="IPR000832">
    <property type="entry name" value="GPCR_2_secretin-like"/>
</dbReference>
<dbReference type="PROSITE" id="PS50261">
    <property type="entry name" value="G_PROTEIN_RECEP_F2_4"/>
    <property type="match status" value="1"/>
</dbReference>
<proteinExistence type="predicted"/>
<evidence type="ECO:0000256" key="6">
    <source>
        <dbReference type="SAM" id="Phobius"/>
    </source>
</evidence>
<evidence type="ECO:0000256" key="3">
    <source>
        <dbReference type="ARBA" id="ARBA00022989"/>
    </source>
</evidence>
<protein>
    <recommendedName>
        <fullName evidence="12">G-protein coupled receptors family 2 profile 2 domain-containing protein</fullName>
    </recommendedName>
</protein>
<evidence type="ECO:0000259" key="9">
    <source>
        <dbReference type="PROSITE" id="PS50261"/>
    </source>
</evidence>
<feature type="transmembrane region" description="Helical" evidence="6">
    <location>
        <begin position="394"/>
        <end position="418"/>
    </location>
</feature>
<evidence type="ECO:0008006" key="12">
    <source>
        <dbReference type="Google" id="ProtNLM"/>
    </source>
</evidence>
<keyword evidence="5" id="KW-1015">Disulfide bond</keyword>
<keyword evidence="11" id="KW-1185">Reference proteome</keyword>
<dbReference type="SUPFAM" id="SSF63501">
    <property type="entry name" value="Frizzled cysteine-rich domain"/>
    <property type="match status" value="1"/>
</dbReference>
<feature type="transmembrane region" description="Helical" evidence="6">
    <location>
        <begin position="231"/>
        <end position="260"/>
    </location>
</feature>
<dbReference type="InterPro" id="IPR017981">
    <property type="entry name" value="GPCR_2-like_7TM"/>
</dbReference>
<feature type="transmembrane region" description="Helical" evidence="6">
    <location>
        <begin position="352"/>
        <end position="374"/>
    </location>
</feature>
<dbReference type="PANTHER" id="PTHR42058">
    <property type="entry name" value="G_PROTEIN_RECEP_F2_4 DOMAIN-CONTAINING PROTEIN"/>
    <property type="match status" value="1"/>
</dbReference>
<feature type="domain" description="G-protein coupled receptors family 2 profile 2" evidence="9">
    <location>
        <begin position="235"/>
        <end position="423"/>
    </location>
</feature>
<feature type="transmembrane region" description="Helical" evidence="6">
    <location>
        <begin position="457"/>
        <end position="478"/>
    </location>
</feature>
<reference evidence="10 11" key="1">
    <citation type="journal article" date="2018" name="G3 (Bethesda)">
        <title>Phylogenetic and Phylogenomic Definition of Rhizopus Species.</title>
        <authorList>
            <person name="Gryganskyi A.P."/>
            <person name="Golan J."/>
            <person name="Dolatabadi S."/>
            <person name="Mondo S."/>
            <person name="Robb S."/>
            <person name="Idnurm A."/>
            <person name="Muszewska A."/>
            <person name="Steczkiewicz K."/>
            <person name="Masonjones S."/>
            <person name="Liao H.L."/>
            <person name="Gajdeczka M.T."/>
            <person name="Anike F."/>
            <person name="Vuek A."/>
            <person name="Anishchenko I.M."/>
            <person name="Voigt K."/>
            <person name="de Hoog G.S."/>
            <person name="Smith M.E."/>
            <person name="Heitman J."/>
            <person name="Vilgalys R."/>
            <person name="Stajich J.E."/>
        </authorList>
    </citation>
    <scope>NUCLEOTIDE SEQUENCE [LARGE SCALE GENOMIC DNA]</scope>
    <source>
        <strain evidence="10 11">CBS 357.93</strain>
    </source>
</reference>
<dbReference type="Gene3D" id="1.20.1070.10">
    <property type="entry name" value="Rhodopsin 7-helix transmembrane proteins"/>
    <property type="match status" value="1"/>
</dbReference>
<dbReference type="OrthoDB" id="26203at2759"/>
<keyword evidence="4 6" id="KW-0472">Membrane</keyword>
<dbReference type="AlphaFoldDB" id="A0A367JXS5"/>
<organism evidence="10 11">
    <name type="scientific">Rhizopus azygosporus</name>
    <name type="common">Rhizopus microsporus var. azygosporus</name>
    <dbReference type="NCBI Taxonomy" id="86630"/>
    <lineage>
        <taxon>Eukaryota</taxon>
        <taxon>Fungi</taxon>
        <taxon>Fungi incertae sedis</taxon>
        <taxon>Mucoromycota</taxon>
        <taxon>Mucoromycotina</taxon>
        <taxon>Mucoromycetes</taxon>
        <taxon>Mucorales</taxon>
        <taxon>Mucorineae</taxon>
        <taxon>Rhizopodaceae</taxon>
        <taxon>Rhizopus</taxon>
    </lineage>
</organism>
<evidence type="ECO:0000313" key="10">
    <source>
        <dbReference type="EMBL" id="RCH94689.1"/>
    </source>
</evidence>
<dbReference type="EMBL" id="PJQL01000549">
    <property type="protein sequence ID" value="RCH94689.1"/>
    <property type="molecule type" value="Genomic_DNA"/>
</dbReference>
<keyword evidence="7" id="KW-0732">Signal</keyword>
<dbReference type="PANTHER" id="PTHR42058:SF1">
    <property type="entry name" value="G-PROTEIN COUPLED RECEPTORS FAMILY 2 PROFILE 2 DOMAIN-CONTAINING PROTEIN"/>
    <property type="match status" value="1"/>
</dbReference>
<dbReference type="InterPro" id="IPR036790">
    <property type="entry name" value="Frizzled_dom_sf"/>
</dbReference>
<dbReference type="Pfam" id="PF00002">
    <property type="entry name" value="7tm_2"/>
    <property type="match status" value="1"/>
</dbReference>
<dbReference type="Proteomes" id="UP000252139">
    <property type="component" value="Unassembled WGS sequence"/>
</dbReference>
<evidence type="ECO:0000256" key="7">
    <source>
        <dbReference type="SAM" id="SignalP"/>
    </source>
</evidence>
<dbReference type="GO" id="GO:0004930">
    <property type="term" value="F:G protein-coupled receptor activity"/>
    <property type="evidence" value="ECO:0007669"/>
    <property type="project" value="InterPro"/>
</dbReference>
<evidence type="ECO:0000259" key="8">
    <source>
        <dbReference type="PROSITE" id="PS50038"/>
    </source>
</evidence>
<sequence>MVSHFLYKCALVFTLSLSPIFGQAQVPTNNTTQSSTTSTSATPSLCTNYPTNGICSAYINYSVYTKGLPIQLIEQQIALVKNISESFKDIAPTCVDAYYRYTCSFAYPRCDNNEPTMGCMSSCEEVYHQCKNIFMLTGLNALPDCKKTSPITQQPLSSSSNCNAIATRLSNPNAPYNLSYIPDNFVIAQCPAPFVKDVGYGQPEDTTGNAFCKAGCCLPCPQQNFFYPTDWTIHAFLATDIIRCISAVLSLVMTISYLVLPDKRRHPSLLILNFSISIFLFSMVSFFSVNDPKRIQCANPASVSSQDNNPLCAVQGAILIFASLATCCWSAALILNLHLHTVWKVNFFTNRYYILNTFCWGYPIIFMSLTLGLHKVKFEFANLCLVSVDKIFELFFYPMAAIVCPAFVVHIATFIYIARMAFREGIQSDISQSASQGTTKLPITSRKHRHVITAVQIQWRAILLAILSSGTVVFYWIFYFTQIHKMVNLKDDDAIKLSWIECMISPDGGQDNCTYIIKDKLPPFALMVAAETLVSTIGIWLFVIFGKASLWREWGDFFYDLQVYIKTRGLEKNNDQFFAL</sequence>
<feature type="transmembrane region" description="Helical" evidence="6">
    <location>
        <begin position="317"/>
        <end position="340"/>
    </location>
</feature>
<dbReference type="STRING" id="86630.A0A367JXS5"/>
<dbReference type="PROSITE" id="PS50038">
    <property type="entry name" value="FZ"/>
    <property type="match status" value="1"/>
</dbReference>
<feature type="chain" id="PRO_5016736392" description="G-protein coupled receptors family 2 profile 2 domain-containing protein" evidence="7">
    <location>
        <begin position="25"/>
        <end position="580"/>
    </location>
</feature>
<dbReference type="InterPro" id="IPR053247">
    <property type="entry name" value="GPCR_GPR1/git3-like"/>
</dbReference>
<feature type="transmembrane region" description="Helical" evidence="6">
    <location>
        <begin position="524"/>
        <end position="545"/>
    </location>
</feature>
<dbReference type="Gene3D" id="1.10.2000.10">
    <property type="entry name" value="Frizzled cysteine-rich domain"/>
    <property type="match status" value="1"/>
</dbReference>
<dbReference type="InterPro" id="IPR020067">
    <property type="entry name" value="Frizzled_dom"/>
</dbReference>
<name>A0A367JXS5_RHIAZ</name>
<accession>A0A367JXS5</accession>
<evidence type="ECO:0000313" key="11">
    <source>
        <dbReference type="Proteomes" id="UP000252139"/>
    </source>
</evidence>
<feature type="transmembrane region" description="Helical" evidence="6">
    <location>
        <begin position="269"/>
        <end position="289"/>
    </location>
</feature>